<feature type="compositionally biased region" description="Pro residues" evidence="1">
    <location>
        <begin position="441"/>
        <end position="450"/>
    </location>
</feature>
<feature type="region of interest" description="Disordered" evidence="1">
    <location>
        <begin position="130"/>
        <end position="156"/>
    </location>
</feature>
<dbReference type="Proteomes" id="UP001620645">
    <property type="component" value="Unassembled WGS sequence"/>
</dbReference>
<organism evidence="2 3">
    <name type="scientific">Heterodera schachtii</name>
    <name type="common">Sugarbeet cyst nematode worm</name>
    <name type="synonym">Tylenchus schachtii</name>
    <dbReference type="NCBI Taxonomy" id="97005"/>
    <lineage>
        <taxon>Eukaryota</taxon>
        <taxon>Metazoa</taxon>
        <taxon>Ecdysozoa</taxon>
        <taxon>Nematoda</taxon>
        <taxon>Chromadorea</taxon>
        <taxon>Rhabditida</taxon>
        <taxon>Tylenchina</taxon>
        <taxon>Tylenchomorpha</taxon>
        <taxon>Tylenchoidea</taxon>
        <taxon>Heteroderidae</taxon>
        <taxon>Heteroderinae</taxon>
        <taxon>Heterodera</taxon>
    </lineage>
</organism>
<feature type="region of interest" description="Disordered" evidence="1">
    <location>
        <begin position="609"/>
        <end position="628"/>
    </location>
</feature>
<evidence type="ECO:0000313" key="2">
    <source>
        <dbReference type="EMBL" id="KAL3072687.1"/>
    </source>
</evidence>
<gene>
    <name evidence="2" type="ORF">niasHS_017661</name>
</gene>
<feature type="region of interest" description="Disordered" evidence="1">
    <location>
        <begin position="253"/>
        <end position="291"/>
    </location>
</feature>
<reference evidence="2 3" key="1">
    <citation type="submission" date="2024-10" db="EMBL/GenBank/DDBJ databases">
        <authorList>
            <person name="Kim D."/>
        </authorList>
    </citation>
    <scope>NUCLEOTIDE SEQUENCE [LARGE SCALE GENOMIC DNA]</scope>
    <source>
        <strain evidence="2">Taebaek</strain>
    </source>
</reference>
<sequence>MISRKSFTQKQIQVTTQKTKKETAETQQQNGNETARKKTDTEGQNDGKRQKKPTSLLKRKTNTTDELEQTNERKQKLMPKGQIEKMVQKQSKTEEKKINNKPATIEQQTINGVNPLDTILDEIEAFDTANKKKKVESEDDEADNAPCSSRQLPPTPMPGSYRSLNRMELARQDQDHGMVHTFLERDDLMQRILAYKMLKGRVESYSTIRIKIDLDNCTIPDYELSPTEFYMDFPAMPSAATIDDVAVGTKLEVNSSETPEQSALKRGPMTPPGSPGTNLSSAPEAEAKPTGSILPNQNIVAFKKEIVASAEENASKEMLTNFCSVTGFSVETIRAFLGDELHKLDKLKMDDLMTTFLASLKKVATTKDKESDKDCSTTNVIRSPVPSVVLPKDENKSFGSEGLPKVQAEQRAADNLEMDAMEISSQSAVSSGELSFSNGLLPPPPAPPPILDGTDCEASSFIVPPPPPPPPLHEENASFLLQSSSLNQNRFTSSPPSQIMAKVSPPNIQSSPHPNPIRSSENLNTYAFITDQEHFPAVVRQFKRHSRRSKTNRGKQFPLRFPKPMKALSRKGNVGERIGPHQKMVATTSTMDTTRPVPLLSLNLTEPTPETALRKTDEMPNNTVGTSVPRQQQTNCLKKVNDNDSQQPKPSREVPIMVDLEFIRNTPPPPIPDIIKRRTTSDSRVAAMRMIPPQILITSQPPKIPPQPLLRMDLPTPPIFLLRRPPPTFRQPNISTIPPLPHLSLASTPNASAVLQTVVQAIGGSIMPPLAQAQKAPIFQRHPPPNANSSPYGKFF</sequence>
<proteinExistence type="predicted"/>
<accession>A0ABD2I121</accession>
<comment type="caution">
    <text evidence="2">The sequence shown here is derived from an EMBL/GenBank/DDBJ whole genome shotgun (WGS) entry which is preliminary data.</text>
</comment>
<dbReference type="AlphaFoldDB" id="A0ABD2I121"/>
<evidence type="ECO:0000313" key="3">
    <source>
        <dbReference type="Proteomes" id="UP001620645"/>
    </source>
</evidence>
<dbReference type="InterPro" id="IPR051144">
    <property type="entry name" value="Formin_homology_domain"/>
</dbReference>
<feature type="compositionally biased region" description="Basic and acidic residues" evidence="1">
    <location>
        <begin position="34"/>
        <end position="48"/>
    </location>
</feature>
<name>A0ABD2I121_HETSC</name>
<evidence type="ECO:0000256" key="1">
    <source>
        <dbReference type="SAM" id="MobiDB-lite"/>
    </source>
</evidence>
<dbReference type="EMBL" id="JBICCN010000373">
    <property type="protein sequence ID" value="KAL3072687.1"/>
    <property type="molecule type" value="Genomic_DNA"/>
</dbReference>
<feature type="compositionally biased region" description="Polar residues" evidence="1">
    <location>
        <begin position="424"/>
        <end position="438"/>
    </location>
</feature>
<feature type="compositionally biased region" description="Basic residues" evidence="1">
    <location>
        <begin position="49"/>
        <end position="61"/>
    </location>
</feature>
<protein>
    <submittedName>
        <fullName evidence="2">Uncharacterized protein</fullName>
    </submittedName>
</protein>
<feature type="compositionally biased region" description="Low complexity" evidence="1">
    <location>
        <begin position="8"/>
        <end position="17"/>
    </location>
</feature>
<feature type="compositionally biased region" description="Polar residues" evidence="1">
    <location>
        <begin position="619"/>
        <end position="628"/>
    </location>
</feature>
<keyword evidence="3" id="KW-1185">Reference proteome</keyword>
<feature type="compositionally biased region" description="Basic and acidic residues" evidence="1">
    <location>
        <begin position="82"/>
        <end position="97"/>
    </location>
</feature>
<dbReference type="PANTHER" id="PTHR45733">
    <property type="entry name" value="FORMIN-J"/>
    <property type="match status" value="1"/>
</dbReference>
<feature type="region of interest" description="Disordered" evidence="1">
    <location>
        <begin position="424"/>
        <end position="460"/>
    </location>
</feature>
<feature type="region of interest" description="Disordered" evidence="1">
    <location>
        <begin position="1"/>
        <end position="97"/>
    </location>
</feature>